<dbReference type="InterPro" id="IPR038570">
    <property type="entry name" value="HicA_sf"/>
</dbReference>
<dbReference type="GO" id="GO:0003729">
    <property type="term" value="F:mRNA binding"/>
    <property type="evidence" value="ECO:0007669"/>
    <property type="project" value="InterPro"/>
</dbReference>
<dbReference type="AlphaFoldDB" id="A0A1F7TLK1"/>
<dbReference type="InterPro" id="IPR012933">
    <property type="entry name" value="HicA_mRNA_interferase"/>
</dbReference>
<evidence type="ECO:0000256" key="2">
    <source>
        <dbReference type="ARBA" id="ARBA00022649"/>
    </source>
</evidence>
<proteinExistence type="inferred from homology"/>
<reference evidence="8 9" key="1">
    <citation type="journal article" date="2016" name="Nat. Commun.">
        <title>Thousands of microbial genomes shed light on interconnected biogeochemical processes in an aquifer system.</title>
        <authorList>
            <person name="Anantharaman K."/>
            <person name="Brown C.T."/>
            <person name="Hug L.A."/>
            <person name="Sharon I."/>
            <person name="Castelle C.J."/>
            <person name="Probst A.J."/>
            <person name="Thomas B.C."/>
            <person name="Singh A."/>
            <person name="Wilkins M.J."/>
            <person name="Karaoz U."/>
            <person name="Brodie E.L."/>
            <person name="Williams K.H."/>
            <person name="Hubbard S.S."/>
            <person name="Banfield J.F."/>
        </authorList>
    </citation>
    <scope>NUCLEOTIDE SEQUENCE [LARGE SCALE GENOMIC DNA]</scope>
</reference>
<evidence type="ECO:0000313" key="8">
    <source>
        <dbReference type="EMBL" id="OGL66498.1"/>
    </source>
</evidence>
<protein>
    <recommendedName>
        <fullName evidence="10">Type II toxin-antitoxin system HicA family toxin</fullName>
    </recommendedName>
</protein>
<dbReference type="SUPFAM" id="SSF54786">
    <property type="entry name" value="YcfA/nrd intein domain"/>
    <property type="match status" value="1"/>
</dbReference>
<dbReference type="Proteomes" id="UP000177885">
    <property type="component" value="Unassembled WGS sequence"/>
</dbReference>
<accession>A0A1F7TLK1</accession>
<evidence type="ECO:0000256" key="7">
    <source>
        <dbReference type="ARBA" id="ARBA00023016"/>
    </source>
</evidence>
<keyword evidence="4" id="KW-0255">Endonuclease</keyword>
<evidence type="ECO:0000256" key="1">
    <source>
        <dbReference type="ARBA" id="ARBA00006620"/>
    </source>
</evidence>
<dbReference type="STRING" id="1802385.A2856_02285"/>
<sequence length="84" mass="9732">MPSHSDLPGDLSRRKLLRALSRIGFTISTVGGKGDHFKVTWPRTQKSVTVDGEMVRKDQLRYILKEIEMYSNGDVTWERIKREL</sequence>
<keyword evidence="6" id="KW-0694">RNA-binding</keyword>
<dbReference type="EMBL" id="MGDT01000007">
    <property type="protein sequence ID" value="OGL66498.1"/>
    <property type="molecule type" value="Genomic_DNA"/>
</dbReference>
<dbReference type="Gene3D" id="3.30.920.30">
    <property type="entry name" value="Hypothetical protein"/>
    <property type="match status" value="1"/>
</dbReference>
<dbReference type="Pfam" id="PF07927">
    <property type="entry name" value="HicA_toxin"/>
    <property type="match status" value="1"/>
</dbReference>
<keyword evidence="5" id="KW-0378">Hydrolase</keyword>
<comment type="caution">
    <text evidence="8">The sequence shown here is derived from an EMBL/GenBank/DDBJ whole genome shotgun (WGS) entry which is preliminary data.</text>
</comment>
<organism evidence="8 9">
    <name type="scientific">Candidatus Uhrbacteria bacterium RIFCSPHIGHO2_01_FULL_63_20</name>
    <dbReference type="NCBI Taxonomy" id="1802385"/>
    <lineage>
        <taxon>Bacteria</taxon>
        <taxon>Candidatus Uhriibacteriota</taxon>
    </lineage>
</organism>
<keyword evidence="3" id="KW-0540">Nuclease</keyword>
<evidence type="ECO:0000256" key="5">
    <source>
        <dbReference type="ARBA" id="ARBA00022801"/>
    </source>
</evidence>
<keyword evidence="2" id="KW-1277">Toxin-antitoxin system</keyword>
<comment type="similarity">
    <text evidence="1">Belongs to the HicA mRNA interferase family.</text>
</comment>
<dbReference type="GO" id="GO:0016787">
    <property type="term" value="F:hydrolase activity"/>
    <property type="evidence" value="ECO:0007669"/>
    <property type="project" value="UniProtKB-KW"/>
</dbReference>
<evidence type="ECO:0000256" key="3">
    <source>
        <dbReference type="ARBA" id="ARBA00022722"/>
    </source>
</evidence>
<keyword evidence="7" id="KW-0346">Stress response</keyword>
<evidence type="ECO:0000313" key="9">
    <source>
        <dbReference type="Proteomes" id="UP000177885"/>
    </source>
</evidence>
<evidence type="ECO:0008006" key="10">
    <source>
        <dbReference type="Google" id="ProtNLM"/>
    </source>
</evidence>
<evidence type="ECO:0000256" key="4">
    <source>
        <dbReference type="ARBA" id="ARBA00022759"/>
    </source>
</evidence>
<dbReference type="GO" id="GO:0004519">
    <property type="term" value="F:endonuclease activity"/>
    <property type="evidence" value="ECO:0007669"/>
    <property type="project" value="UniProtKB-KW"/>
</dbReference>
<name>A0A1F7TLK1_9BACT</name>
<gene>
    <name evidence="8" type="ORF">A2856_02285</name>
</gene>
<evidence type="ECO:0000256" key="6">
    <source>
        <dbReference type="ARBA" id="ARBA00022884"/>
    </source>
</evidence>